<keyword evidence="4" id="KW-1003">Cell membrane</keyword>
<keyword evidence="8 13" id="KW-1133">Transmembrane helix</keyword>
<evidence type="ECO:0000256" key="12">
    <source>
        <dbReference type="ARBA" id="ARBA00023212"/>
    </source>
</evidence>
<dbReference type="InterPro" id="IPR039972">
    <property type="entry name" value="Sarcoglycan_gamma/delta/zeta"/>
</dbReference>
<comment type="similarity">
    <text evidence="3">Belongs to the sarcoglycan beta/delta/gamma/zeta family.</text>
</comment>
<evidence type="ECO:0000256" key="2">
    <source>
        <dbReference type="ARBA" id="ARBA00004274"/>
    </source>
</evidence>
<evidence type="ECO:0000256" key="10">
    <source>
        <dbReference type="ARBA" id="ARBA00023157"/>
    </source>
</evidence>
<evidence type="ECO:0000256" key="9">
    <source>
        <dbReference type="ARBA" id="ARBA00023136"/>
    </source>
</evidence>
<dbReference type="InterPro" id="IPR006875">
    <property type="entry name" value="Sarcoglycan"/>
</dbReference>
<dbReference type="PANTHER" id="PTHR12939">
    <property type="entry name" value="SARCOGLYCAN"/>
    <property type="match status" value="1"/>
</dbReference>
<evidence type="ECO:0000256" key="6">
    <source>
        <dbReference type="ARBA" id="ARBA00022692"/>
    </source>
</evidence>
<evidence type="ECO:0000256" key="7">
    <source>
        <dbReference type="ARBA" id="ARBA00022968"/>
    </source>
</evidence>
<evidence type="ECO:0000256" key="4">
    <source>
        <dbReference type="ARBA" id="ARBA00022475"/>
    </source>
</evidence>
<dbReference type="OMA" id="CLYCFIC"/>
<evidence type="ECO:0000256" key="1">
    <source>
        <dbReference type="ARBA" id="ARBA00004245"/>
    </source>
</evidence>
<evidence type="ECO:0000256" key="5">
    <source>
        <dbReference type="ARBA" id="ARBA00022490"/>
    </source>
</evidence>
<evidence type="ECO:0000256" key="3">
    <source>
        <dbReference type="ARBA" id="ARBA00007574"/>
    </source>
</evidence>
<evidence type="ECO:0008006" key="16">
    <source>
        <dbReference type="Google" id="ProtNLM"/>
    </source>
</evidence>
<keyword evidence="11" id="KW-0325">Glycoprotein</keyword>
<keyword evidence="12" id="KW-0206">Cytoskeleton</keyword>
<protein>
    <recommendedName>
        <fullName evidence="16">Delta-sarcoglycan</fullName>
    </recommendedName>
</protein>
<keyword evidence="10" id="KW-1015">Disulfide bond</keyword>
<proteinExistence type="inferred from homology"/>
<evidence type="ECO:0000256" key="11">
    <source>
        <dbReference type="ARBA" id="ARBA00023180"/>
    </source>
</evidence>
<dbReference type="GO" id="GO:0016012">
    <property type="term" value="C:sarcoglycan complex"/>
    <property type="evidence" value="ECO:0007669"/>
    <property type="project" value="InterPro"/>
</dbReference>
<dbReference type="Pfam" id="PF04790">
    <property type="entry name" value="Sarcoglycan_1"/>
    <property type="match status" value="1"/>
</dbReference>
<keyword evidence="5" id="KW-0963">Cytoplasm</keyword>
<evidence type="ECO:0000256" key="13">
    <source>
        <dbReference type="SAM" id="Phobius"/>
    </source>
</evidence>
<keyword evidence="9 13" id="KW-0472">Membrane</keyword>
<keyword evidence="6 13" id="KW-0812">Transmembrane</keyword>
<dbReference type="GO" id="GO:0005856">
    <property type="term" value="C:cytoskeleton"/>
    <property type="evidence" value="ECO:0007669"/>
    <property type="project" value="UniProtKB-SubCell"/>
</dbReference>
<dbReference type="Proteomes" id="UP000005408">
    <property type="component" value="Unassembled WGS sequence"/>
</dbReference>
<dbReference type="GO" id="GO:0042383">
    <property type="term" value="C:sarcolemma"/>
    <property type="evidence" value="ECO:0007669"/>
    <property type="project" value="UniProtKB-SubCell"/>
</dbReference>
<evidence type="ECO:0000256" key="8">
    <source>
        <dbReference type="ARBA" id="ARBA00022989"/>
    </source>
</evidence>
<evidence type="ECO:0000313" key="15">
    <source>
        <dbReference type="Proteomes" id="UP000005408"/>
    </source>
</evidence>
<dbReference type="EnsemblMetazoa" id="G26124.1">
    <property type="protein sequence ID" value="G26124.1:cds"/>
    <property type="gene ID" value="G26124"/>
</dbReference>
<dbReference type="OrthoDB" id="8881719at2759"/>
<organism evidence="14 15">
    <name type="scientific">Magallana gigas</name>
    <name type="common">Pacific oyster</name>
    <name type="synonym">Crassostrea gigas</name>
    <dbReference type="NCBI Taxonomy" id="29159"/>
    <lineage>
        <taxon>Eukaryota</taxon>
        <taxon>Metazoa</taxon>
        <taxon>Spiralia</taxon>
        <taxon>Lophotrochozoa</taxon>
        <taxon>Mollusca</taxon>
        <taxon>Bivalvia</taxon>
        <taxon>Autobranchia</taxon>
        <taxon>Pteriomorphia</taxon>
        <taxon>Ostreida</taxon>
        <taxon>Ostreoidea</taxon>
        <taxon>Ostreidae</taxon>
        <taxon>Magallana</taxon>
    </lineage>
</organism>
<comment type="subcellular location">
    <subcellularLocation>
        <location evidence="2">Cell membrane</location>
        <location evidence="2">Sarcolemma</location>
        <topology evidence="2">Single-pass type II membrane protein</topology>
    </subcellularLocation>
    <subcellularLocation>
        <location evidence="1">Cytoplasm</location>
        <location evidence="1">Cytoskeleton</location>
    </subcellularLocation>
</comment>
<name>A0A8W8L0X2_MAGGI</name>
<sequence length="301" mass="34078">MLRAIPNNGHTAGNAEEEEEFVHRQQPVGIYGWRKRCLYAFILFLMVLTILNLALIVWILRVLNFSVHGMGKLRITENGIRLEGEAEFLDSLYTNKIQSVQGKPLHIDSSRDILLRARDENKNISSTLHRDENKNISSTLHIGNNRLVAQCNEFEVIDQKGQTRFKVWDRGVAMEMDEVYYTGSSTVTFNGSVETPNIRGPRAKPLKIEAPTTSIHMHAEKEIRIYAPAADMTISTLKEIQMRSKDSIILDSSKLYIKNLKVSTVSGKQSRRGYQLCMCSTGLLFIADADKECQGTREICS</sequence>
<dbReference type="AlphaFoldDB" id="A0A8W8L0X2"/>
<evidence type="ECO:0000313" key="14">
    <source>
        <dbReference type="EnsemblMetazoa" id="G26124.1:cds"/>
    </source>
</evidence>
<keyword evidence="15" id="KW-1185">Reference proteome</keyword>
<reference evidence="14" key="1">
    <citation type="submission" date="2022-08" db="UniProtKB">
        <authorList>
            <consortium name="EnsemblMetazoa"/>
        </authorList>
    </citation>
    <scope>IDENTIFICATION</scope>
    <source>
        <strain evidence="14">05x7-T-G4-1.051#20</strain>
    </source>
</reference>
<accession>A0A8W8L0X2</accession>
<keyword evidence="7" id="KW-0735">Signal-anchor</keyword>
<dbReference type="PANTHER" id="PTHR12939:SF10">
    <property type="entry name" value="EG:4F1.1 PROTEIN"/>
    <property type="match status" value="1"/>
</dbReference>
<feature type="transmembrane region" description="Helical" evidence="13">
    <location>
        <begin position="38"/>
        <end position="60"/>
    </location>
</feature>